<protein>
    <submittedName>
        <fullName evidence="6">Membrane protein involved in the export of O-antigen, teichoic acid lipoteichoic acids</fullName>
    </submittedName>
</protein>
<dbReference type="Proteomes" id="UP000198868">
    <property type="component" value="Unassembled WGS sequence"/>
</dbReference>
<dbReference type="GO" id="GO:0016020">
    <property type="term" value="C:membrane"/>
    <property type="evidence" value="ECO:0007669"/>
    <property type="project" value="UniProtKB-SubCell"/>
</dbReference>
<feature type="transmembrane region" description="Helical" evidence="5">
    <location>
        <begin position="164"/>
        <end position="186"/>
    </location>
</feature>
<evidence type="ECO:0000256" key="4">
    <source>
        <dbReference type="ARBA" id="ARBA00023136"/>
    </source>
</evidence>
<sequence length="479" mass="53518">MNKIGKNLIYQSSYQVLKILMPLITVPIVSHALGSSGVGQYAYANSIAQYFVLAAALGLPLYGTREIARIGDDKNLLSKKFWVLEGFSILLTGVVLISYFIIGLIFNFGTIYFIQSLLVVAAGLDVSWFFMGIEDFKKITIVSFFLQIITFLLIITQINSSNDLIKYALILTVATVLNPITLWYFLKKKIYFVKPKFTEMWFALKGSMVLFIPQVAIILYTNLNKTMLGALGNKTFVGVFSNALLVTTVFITLISSIDTVLMPHATRLFSQNKYNEGYVMIQRVLNFEAYFTIAIAAGIIALSDKLIPWFFGSSFSGMNTVLPILSLLVIFIPGGISISRQYLIPQNRIKEYNNSVYLGAIISVILNFMLIPTLGAVGAAIVSVAVEVLIWLIRLWDFWKSTHLGYSRWQILINVIVALIMIFVIKLLTTNMQATPITTIIQAILGTGVYLGLTTILKANPILPLLKQVRDRSSVKNRY</sequence>
<comment type="subcellular location">
    <subcellularLocation>
        <location evidence="1">Membrane</location>
        <topology evidence="1">Multi-pass membrane protein</topology>
    </subcellularLocation>
</comment>
<feature type="transmembrane region" description="Helical" evidence="5">
    <location>
        <begin position="112"/>
        <end position="132"/>
    </location>
</feature>
<feature type="transmembrane region" description="Helical" evidence="5">
    <location>
        <begin position="377"/>
        <end position="399"/>
    </location>
</feature>
<feature type="transmembrane region" description="Helical" evidence="5">
    <location>
        <begin position="139"/>
        <end position="158"/>
    </location>
</feature>
<feature type="transmembrane region" description="Helical" evidence="5">
    <location>
        <begin position="434"/>
        <end position="457"/>
    </location>
</feature>
<feature type="transmembrane region" description="Helical" evidence="5">
    <location>
        <begin position="82"/>
        <end position="106"/>
    </location>
</feature>
<dbReference type="PANTHER" id="PTHR43424:SF1">
    <property type="entry name" value="LOCUS PUTATIVE PROTEIN 1-RELATED"/>
    <property type="match status" value="1"/>
</dbReference>
<feature type="transmembrane region" description="Helical" evidence="5">
    <location>
        <begin position="12"/>
        <end position="30"/>
    </location>
</feature>
<dbReference type="EMBL" id="FBTU01000007">
    <property type="protein sequence ID" value="CUW06535.1"/>
    <property type="molecule type" value="Genomic_DNA"/>
</dbReference>
<dbReference type="Pfam" id="PF01943">
    <property type="entry name" value="Polysacc_synt"/>
    <property type="match status" value="1"/>
</dbReference>
<name>A0AAN2UET5_9LACO</name>
<feature type="transmembrane region" description="Helical" evidence="5">
    <location>
        <begin position="355"/>
        <end position="371"/>
    </location>
</feature>
<dbReference type="RefSeq" id="WP_089896288.1">
    <property type="nucleotide sequence ID" value="NZ_FBTB01000010.1"/>
</dbReference>
<evidence type="ECO:0000256" key="3">
    <source>
        <dbReference type="ARBA" id="ARBA00022989"/>
    </source>
</evidence>
<dbReference type="PANTHER" id="PTHR43424">
    <property type="entry name" value="LOCUS PUTATIVE PROTEIN 1-RELATED"/>
    <property type="match status" value="1"/>
</dbReference>
<feature type="transmembrane region" description="Helical" evidence="5">
    <location>
        <begin position="411"/>
        <end position="428"/>
    </location>
</feature>
<keyword evidence="3 5" id="KW-1133">Transmembrane helix</keyword>
<feature type="transmembrane region" description="Helical" evidence="5">
    <location>
        <begin position="322"/>
        <end position="343"/>
    </location>
</feature>
<evidence type="ECO:0000313" key="6">
    <source>
        <dbReference type="EMBL" id="CUW06535.1"/>
    </source>
</evidence>
<keyword evidence="2 5" id="KW-0812">Transmembrane</keyword>
<evidence type="ECO:0000256" key="2">
    <source>
        <dbReference type="ARBA" id="ARBA00022692"/>
    </source>
</evidence>
<evidence type="ECO:0000313" key="7">
    <source>
        <dbReference type="Proteomes" id="UP000198868"/>
    </source>
</evidence>
<organism evidence="6 7">
    <name type="scientific">Leuconostoc inhae</name>
    <dbReference type="NCBI Taxonomy" id="178001"/>
    <lineage>
        <taxon>Bacteria</taxon>
        <taxon>Bacillati</taxon>
        <taxon>Bacillota</taxon>
        <taxon>Bacilli</taxon>
        <taxon>Lactobacillales</taxon>
        <taxon>Lactobacillaceae</taxon>
        <taxon>Leuconostoc</taxon>
    </lineage>
</organism>
<reference evidence="6 7" key="1">
    <citation type="submission" date="2015-12" db="EMBL/GenBank/DDBJ databases">
        <authorList>
            <person name="Andreevskaya M."/>
        </authorList>
    </citation>
    <scope>NUCLEOTIDE SEQUENCE [LARGE SCALE GENOMIC DNA]</scope>
    <source>
        <strain evidence="6 7">PL111</strain>
    </source>
</reference>
<feature type="transmembrane region" description="Helical" evidence="5">
    <location>
        <begin position="284"/>
        <end position="302"/>
    </location>
</feature>
<accession>A0AAN2UET5</accession>
<gene>
    <name evidence="6" type="ORF">PL111_1912</name>
</gene>
<proteinExistence type="predicted"/>
<comment type="caution">
    <text evidence="6">The sequence shown here is derived from an EMBL/GenBank/DDBJ whole genome shotgun (WGS) entry which is preliminary data.</text>
</comment>
<dbReference type="InterPro" id="IPR002797">
    <property type="entry name" value="Polysacc_synth"/>
</dbReference>
<feature type="transmembrane region" description="Helical" evidence="5">
    <location>
        <begin position="240"/>
        <end position="263"/>
    </location>
</feature>
<dbReference type="AlphaFoldDB" id="A0AAN2UET5"/>
<keyword evidence="4 5" id="KW-0472">Membrane</keyword>
<feature type="transmembrane region" description="Helical" evidence="5">
    <location>
        <begin position="42"/>
        <end position="62"/>
    </location>
</feature>
<evidence type="ECO:0000256" key="1">
    <source>
        <dbReference type="ARBA" id="ARBA00004141"/>
    </source>
</evidence>
<dbReference type="InterPro" id="IPR052556">
    <property type="entry name" value="PolySynth_Transporter"/>
</dbReference>
<evidence type="ECO:0000256" key="5">
    <source>
        <dbReference type="SAM" id="Phobius"/>
    </source>
</evidence>
<feature type="transmembrane region" description="Helical" evidence="5">
    <location>
        <begin position="198"/>
        <end position="220"/>
    </location>
</feature>